<evidence type="ECO:0000256" key="10">
    <source>
        <dbReference type="ARBA" id="ARBA00023242"/>
    </source>
</evidence>
<dbReference type="EC" id="2.3.1.48" evidence="2"/>
<evidence type="ECO:0000256" key="13">
    <source>
        <dbReference type="SAM" id="MobiDB-lite"/>
    </source>
</evidence>
<evidence type="ECO:0000256" key="3">
    <source>
        <dbReference type="ARBA" id="ARBA00022679"/>
    </source>
</evidence>
<evidence type="ECO:0000259" key="14">
    <source>
        <dbReference type="PROSITE" id="PS50134"/>
    </source>
</evidence>
<comment type="caution">
    <text evidence="15">The sequence shown here is derived from an EMBL/GenBank/DDBJ whole genome shotgun (WGS) entry which is preliminary data.</text>
</comment>
<keyword evidence="8" id="KW-0805">Transcription regulation</keyword>
<dbReference type="SUPFAM" id="SSF57933">
    <property type="entry name" value="TAZ domain"/>
    <property type="match status" value="1"/>
</dbReference>
<name>A0AAV2RA00_MEGNR</name>
<dbReference type="GO" id="GO:0005667">
    <property type="term" value="C:transcription regulator complex"/>
    <property type="evidence" value="ECO:0007669"/>
    <property type="project" value="TreeGrafter"/>
</dbReference>
<evidence type="ECO:0000313" key="15">
    <source>
        <dbReference type="EMBL" id="CAL4116011.1"/>
    </source>
</evidence>
<dbReference type="GO" id="GO:0008270">
    <property type="term" value="F:zinc ion binding"/>
    <property type="evidence" value="ECO:0007669"/>
    <property type="project" value="UniProtKB-KW"/>
</dbReference>
<dbReference type="GO" id="GO:0031490">
    <property type="term" value="F:chromatin DNA binding"/>
    <property type="evidence" value="ECO:0007669"/>
    <property type="project" value="TreeGrafter"/>
</dbReference>
<evidence type="ECO:0000256" key="6">
    <source>
        <dbReference type="ARBA" id="ARBA00022833"/>
    </source>
</evidence>
<dbReference type="SMART" id="SM00551">
    <property type="entry name" value="ZnF_TAZ"/>
    <property type="match status" value="1"/>
</dbReference>
<evidence type="ECO:0000256" key="2">
    <source>
        <dbReference type="ARBA" id="ARBA00013184"/>
    </source>
</evidence>
<dbReference type="GO" id="GO:0003713">
    <property type="term" value="F:transcription coactivator activity"/>
    <property type="evidence" value="ECO:0007669"/>
    <property type="project" value="TreeGrafter"/>
</dbReference>
<protein>
    <recommendedName>
        <fullName evidence="2">histone acetyltransferase</fullName>
        <ecNumber evidence="2">2.3.1.48</ecNumber>
    </recommendedName>
</protein>
<evidence type="ECO:0000256" key="7">
    <source>
        <dbReference type="ARBA" id="ARBA00022853"/>
    </source>
</evidence>
<sequence length="156" mass="17549">MTSTSYFHNPRRGGRLGTVSPFPRDSSTLNPSNLVLGLTSREMADLVKKSHDCNFPHCNNFKTTLTHMRTCSMGRSCPEQHCFSSRQIIYHWKMCGKQSCEVCGTIKPPYKHLQPVQITTATAPQSYPTPSGTMGFSKEQADIELFILTFTERLSI</sequence>
<comment type="catalytic activity">
    <reaction evidence="11">
        <text>L-lysyl-[protein] + acetyl-CoA = N(6)-acetyl-L-lysyl-[protein] + CoA + H(+)</text>
        <dbReference type="Rhea" id="RHEA:45948"/>
        <dbReference type="Rhea" id="RHEA-COMP:9752"/>
        <dbReference type="Rhea" id="RHEA-COMP:10731"/>
        <dbReference type="ChEBI" id="CHEBI:15378"/>
        <dbReference type="ChEBI" id="CHEBI:29969"/>
        <dbReference type="ChEBI" id="CHEBI:57287"/>
        <dbReference type="ChEBI" id="CHEBI:57288"/>
        <dbReference type="ChEBI" id="CHEBI:61930"/>
        <dbReference type="EC" id="2.3.1.48"/>
    </reaction>
</comment>
<keyword evidence="9" id="KW-0804">Transcription</keyword>
<evidence type="ECO:0000256" key="4">
    <source>
        <dbReference type="ARBA" id="ARBA00022723"/>
    </source>
</evidence>
<dbReference type="EMBL" id="CAXKWB010016378">
    <property type="protein sequence ID" value="CAL4116011.1"/>
    <property type="molecule type" value="Genomic_DNA"/>
</dbReference>
<evidence type="ECO:0000256" key="11">
    <source>
        <dbReference type="ARBA" id="ARBA00048017"/>
    </source>
</evidence>
<dbReference type="PANTHER" id="PTHR13808:SF1">
    <property type="entry name" value="HISTONE ACETYLTRANSFERASE"/>
    <property type="match status" value="1"/>
</dbReference>
<organism evidence="15 16">
    <name type="scientific">Meganyctiphanes norvegica</name>
    <name type="common">Northern krill</name>
    <name type="synonym">Thysanopoda norvegica</name>
    <dbReference type="NCBI Taxonomy" id="48144"/>
    <lineage>
        <taxon>Eukaryota</taxon>
        <taxon>Metazoa</taxon>
        <taxon>Ecdysozoa</taxon>
        <taxon>Arthropoda</taxon>
        <taxon>Crustacea</taxon>
        <taxon>Multicrustacea</taxon>
        <taxon>Malacostraca</taxon>
        <taxon>Eumalacostraca</taxon>
        <taxon>Eucarida</taxon>
        <taxon>Euphausiacea</taxon>
        <taxon>Euphausiidae</taxon>
        <taxon>Meganyctiphanes</taxon>
    </lineage>
</organism>
<dbReference type="InterPro" id="IPR035898">
    <property type="entry name" value="TAZ_dom_sf"/>
</dbReference>
<feature type="zinc finger region" description="TAZ-type" evidence="12">
    <location>
        <begin position="22"/>
        <end position="106"/>
    </location>
</feature>
<evidence type="ECO:0000256" key="8">
    <source>
        <dbReference type="ARBA" id="ARBA00023015"/>
    </source>
</evidence>
<dbReference type="Gene3D" id="1.20.1020.10">
    <property type="entry name" value="TAZ domain"/>
    <property type="match status" value="1"/>
</dbReference>
<dbReference type="InterPro" id="IPR013178">
    <property type="entry name" value="Histone_AcTrfase_Rtt109/CBP"/>
</dbReference>
<dbReference type="GO" id="GO:0004402">
    <property type="term" value="F:histone acetyltransferase activity"/>
    <property type="evidence" value="ECO:0007669"/>
    <property type="project" value="InterPro"/>
</dbReference>
<dbReference type="Proteomes" id="UP001497623">
    <property type="component" value="Unassembled WGS sequence"/>
</dbReference>
<dbReference type="GO" id="GO:0005634">
    <property type="term" value="C:nucleus"/>
    <property type="evidence" value="ECO:0007669"/>
    <property type="project" value="UniProtKB-SubCell"/>
</dbReference>
<dbReference type="PANTHER" id="PTHR13808">
    <property type="entry name" value="CBP/P300-RELATED"/>
    <property type="match status" value="1"/>
</dbReference>
<evidence type="ECO:0000256" key="1">
    <source>
        <dbReference type="ARBA" id="ARBA00004123"/>
    </source>
</evidence>
<reference evidence="15 16" key="1">
    <citation type="submission" date="2024-05" db="EMBL/GenBank/DDBJ databases">
        <authorList>
            <person name="Wallberg A."/>
        </authorList>
    </citation>
    <scope>NUCLEOTIDE SEQUENCE [LARGE SCALE GENOMIC DNA]</scope>
</reference>
<dbReference type="AlphaFoldDB" id="A0AAV2RA00"/>
<gene>
    <name evidence="15" type="ORF">MNOR_LOCUS20869</name>
</gene>
<accession>A0AAV2RA00</accession>
<evidence type="ECO:0000256" key="12">
    <source>
        <dbReference type="PROSITE-ProRule" id="PRU00203"/>
    </source>
</evidence>
<keyword evidence="4 12" id="KW-0479">Metal-binding</keyword>
<dbReference type="Pfam" id="PF02135">
    <property type="entry name" value="zf-TAZ"/>
    <property type="match status" value="1"/>
</dbReference>
<keyword evidence="16" id="KW-1185">Reference proteome</keyword>
<evidence type="ECO:0000256" key="9">
    <source>
        <dbReference type="ARBA" id="ARBA00023163"/>
    </source>
</evidence>
<dbReference type="PROSITE" id="PS50134">
    <property type="entry name" value="ZF_TAZ"/>
    <property type="match status" value="1"/>
</dbReference>
<feature type="region of interest" description="Disordered" evidence="13">
    <location>
        <begin position="1"/>
        <end position="25"/>
    </location>
</feature>
<dbReference type="InterPro" id="IPR000197">
    <property type="entry name" value="Znf_TAZ"/>
</dbReference>
<keyword evidence="6 12" id="KW-0862">Zinc</keyword>
<proteinExistence type="predicted"/>
<dbReference type="GO" id="GO:0045944">
    <property type="term" value="P:positive regulation of transcription by RNA polymerase II"/>
    <property type="evidence" value="ECO:0007669"/>
    <property type="project" value="TreeGrafter"/>
</dbReference>
<keyword evidence="5 12" id="KW-0863">Zinc-finger</keyword>
<keyword evidence="3" id="KW-0808">Transferase</keyword>
<evidence type="ECO:0000256" key="5">
    <source>
        <dbReference type="ARBA" id="ARBA00022771"/>
    </source>
</evidence>
<evidence type="ECO:0000313" key="16">
    <source>
        <dbReference type="Proteomes" id="UP001497623"/>
    </source>
</evidence>
<feature type="domain" description="TAZ-type" evidence="14">
    <location>
        <begin position="22"/>
        <end position="106"/>
    </location>
</feature>
<keyword evidence="10" id="KW-0539">Nucleus</keyword>
<dbReference type="GO" id="GO:0000123">
    <property type="term" value="C:histone acetyltransferase complex"/>
    <property type="evidence" value="ECO:0007669"/>
    <property type="project" value="TreeGrafter"/>
</dbReference>
<feature type="non-terminal residue" evidence="15">
    <location>
        <position position="156"/>
    </location>
</feature>
<comment type="subcellular location">
    <subcellularLocation>
        <location evidence="1">Nucleus</location>
    </subcellularLocation>
</comment>
<keyword evidence="7" id="KW-0156">Chromatin regulator</keyword>